<evidence type="ECO:0000313" key="4">
    <source>
        <dbReference type="Proteomes" id="UP000248039"/>
    </source>
</evidence>
<protein>
    <submittedName>
        <fullName evidence="3">Glycine/betaine ABC transporter substrate-binding protein</fullName>
    </submittedName>
</protein>
<dbReference type="CDD" id="cd13606">
    <property type="entry name" value="PBP2_ProX_like"/>
    <property type="match status" value="1"/>
</dbReference>
<dbReference type="RefSeq" id="WP_110668607.1">
    <property type="nucleotide sequence ID" value="NZ_PYBW01000038.1"/>
</dbReference>
<evidence type="ECO:0000259" key="2">
    <source>
        <dbReference type="Pfam" id="PF04069"/>
    </source>
</evidence>
<dbReference type="InterPro" id="IPR007210">
    <property type="entry name" value="ABC_Gly_betaine_transp_sub-bd"/>
</dbReference>
<dbReference type="PROSITE" id="PS51257">
    <property type="entry name" value="PROKAR_LIPOPROTEIN"/>
    <property type="match status" value="1"/>
</dbReference>
<accession>A0A2V4P7P1</accession>
<evidence type="ECO:0000313" key="3">
    <source>
        <dbReference type="EMBL" id="PYC80844.1"/>
    </source>
</evidence>
<dbReference type="GO" id="GO:0043190">
    <property type="term" value="C:ATP-binding cassette (ABC) transporter complex"/>
    <property type="evidence" value="ECO:0007669"/>
    <property type="project" value="InterPro"/>
</dbReference>
<gene>
    <name evidence="3" type="ORF">C7C46_11910</name>
</gene>
<feature type="signal peptide" evidence="1">
    <location>
        <begin position="1"/>
        <end position="28"/>
    </location>
</feature>
<comment type="caution">
    <text evidence="3">The sequence shown here is derived from an EMBL/GenBank/DDBJ whole genome shotgun (WGS) entry which is preliminary data.</text>
</comment>
<dbReference type="GO" id="GO:0022857">
    <property type="term" value="F:transmembrane transporter activity"/>
    <property type="evidence" value="ECO:0007669"/>
    <property type="project" value="InterPro"/>
</dbReference>
<feature type="chain" id="PRO_5016074438" evidence="1">
    <location>
        <begin position="29"/>
        <end position="316"/>
    </location>
</feature>
<dbReference type="OrthoDB" id="9781705at2"/>
<dbReference type="Gene3D" id="3.40.190.120">
    <property type="entry name" value="Osmoprotection protein (prox), domain 2"/>
    <property type="match status" value="1"/>
</dbReference>
<dbReference type="SUPFAM" id="SSF53850">
    <property type="entry name" value="Periplasmic binding protein-like II"/>
    <property type="match status" value="1"/>
</dbReference>
<dbReference type="Gene3D" id="3.40.190.10">
    <property type="entry name" value="Periplasmic binding protein-like II"/>
    <property type="match status" value="1"/>
</dbReference>
<sequence length="316" mass="32199">MILRSRTLSGAVLAAAVAVSLTACSSSAKDPLAAGAPAGGSPAASAGGSGAPGASGPVVIGSANYPENVLLASIYSQALQAKGVKVTEKFNIGSRELLYGQIKDGSLTVLPEYNGALLQFLDAKATAVTTPDVNAALTKELPGTLGILTSSPAEDKDSLTVSKDTAAKFNLKTIADLASQAGQFSIGGPPEFKTRREQQFKDAYGLTFKEWKPTGDTTANALKDGTIQVGNVFTTDPKLVSLGLVALDDPKNVFGVQNVTPLVNKAGVNPTVTAALNAVSAKLDTAGLTALMKRVAVDKDDPSAVAKDWVKANGLG</sequence>
<reference evidence="3 4" key="1">
    <citation type="submission" date="2018-03" db="EMBL/GenBank/DDBJ databases">
        <title>Bioinformatic expansion and discovery of thiopeptide antibiotics.</title>
        <authorList>
            <person name="Schwalen C.J."/>
            <person name="Hudson G.A."/>
            <person name="Mitchell D.A."/>
        </authorList>
    </citation>
    <scope>NUCLEOTIDE SEQUENCE [LARGE SCALE GENOMIC DNA]</scope>
    <source>
        <strain evidence="3 4">ATCC 21389</strain>
    </source>
</reference>
<keyword evidence="4" id="KW-1185">Reference proteome</keyword>
<feature type="domain" description="ABC-type glycine betaine transport system substrate-binding" evidence="2">
    <location>
        <begin position="57"/>
        <end position="311"/>
    </location>
</feature>
<dbReference type="EMBL" id="PYBW01000038">
    <property type="protein sequence ID" value="PYC80844.1"/>
    <property type="molecule type" value="Genomic_DNA"/>
</dbReference>
<name>A0A2V4P7P1_9ACTN</name>
<organism evidence="3 4">
    <name type="scientific">Streptomyces tateyamensis</name>
    <dbReference type="NCBI Taxonomy" id="565073"/>
    <lineage>
        <taxon>Bacteria</taxon>
        <taxon>Bacillati</taxon>
        <taxon>Actinomycetota</taxon>
        <taxon>Actinomycetes</taxon>
        <taxon>Kitasatosporales</taxon>
        <taxon>Streptomycetaceae</taxon>
        <taxon>Streptomyces</taxon>
    </lineage>
</organism>
<dbReference type="AlphaFoldDB" id="A0A2V4P7P1"/>
<evidence type="ECO:0000256" key="1">
    <source>
        <dbReference type="SAM" id="SignalP"/>
    </source>
</evidence>
<proteinExistence type="predicted"/>
<dbReference type="Proteomes" id="UP000248039">
    <property type="component" value="Unassembled WGS sequence"/>
</dbReference>
<keyword evidence="1" id="KW-0732">Signal</keyword>
<dbReference type="Pfam" id="PF04069">
    <property type="entry name" value="OpuAC"/>
    <property type="match status" value="1"/>
</dbReference>